<comment type="catalytic activity">
    <reaction evidence="10">
        <text>7,8-dihydroneopterin 3'-triphosphate + H2O = 6-carboxy-5,6,7,8-tetrahydropterin + triphosphate + acetaldehyde + 2 H(+)</text>
        <dbReference type="Rhea" id="RHEA:27966"/>
        <dbReference type="ChEBI" id="CHEBI:15343"/>
        <dbReference type="ChEBI" id="CHEBI:15377"/>
        <dbReference type="ChEBI" id="CHEBI:15378"/>
        <dbReference type="ChEBI" id="CHEBI:18036"/>
        <dbReference type="ChEBI" id="CHEBI:58462"/>
        <dbReference type="ChEBI" id="CHEBI:61032"/>
        <dbReference type="EC" id="4.1.2.50"/>
    </reaction>
</comment>
<dbReference type="RefSeq" id="WP_011770567.1">
    <property type="nucleotide sequence ID" value="NC_008709.1"/>
</dbReference>
<dbReference type="eggNOG" id="COG0720">
    <property type="taxonomic scope" value="Bacteria"/>
</dbReference>
<evidence type="ECO:0000256" key="9">
    <source>
        <dbReference type="ARBA" id="ARBA00031449"/>
    </source>
</evidence>
<dbReference type="InterPro" id="IPR038418">
    <property type="entry name" value="6-PTP_synth/QueD_sf"/>
</dbReference>
<evidence type="ECO:0000256" key="1">
    <source>
        <dbReference type="ARBA" id="ARBA00001947"/>
    </source>
</evidence>
<proteinExistence type="inferred from homology"/>
<organism evidence="11 12">
    <name type="scientific">Psychromonas ingrahamii (strain DSM 17664 / CCUG 51855 / 37)</name>
    <dbReference type="NCBI Taxonomy" id="357804"/>
    <lineage>
        <taxon>Bacteria</taxon>
        <taxon>Pseudomonadati</taxon>
        <taxon>Pseudomonadota</taxon>
        <taxon>Gammaproteobacteria</taxon>
        <taxon>Alteromonadales</taxon>
        <taxon>Psychromonadaceae</taxon>
        <taxon>Psychromonas</taxon>
    </lineage>
</organism>
<evidence type="ECO:0000256" key="5">
    <source>
        <dbReference type="ARBA" id="ARBA00018141"/>
    </source>
</evidence>
<dbReference type="EMBL" id="CP000510">
    <property type="protein sequence ID" value="ABM04007.1"/>
    <property type="molecule type" value="Genomic_DNA"/>
</dbReference>
<dbReference type="UniPathway" id="UPA00391"/>
<evidence type="ECO:0000256" key="7">
    <source>
        <dbReference type="ARBA" id="ARBA00022833"/>
    </source>
</evidence>
<evidence type="ECO:0000313" key="11">
    <source>
        <dbReference type="EMBL" id="ABM04007.1"/>
    </source>
</evidence>
<evidence type="ECO:0000313" key="12">
    <source>
        <dbReference type="Proteomes" id="UP000000639"/>
    </source>
</evidence>
<dbReference type="Gene3D" id="3.30.479.10">
    <property type="entry name" value="6-pyruvoyl tetrahydropterin synthase/QueD"/>
    <property type="match status" value="2"/>
</dbReference>
<dbReference type="GO" id="GO:0046872">
    <property type="term" value="F:metal ion binding"/>
    <property type="evidence" value="ECO:0007669"/>
    <property type="project" value="UniProtKB-KW"/>
</dbReference>
<dbReference type="Pfam" id="PF01242">
    <property type="entry name" value="PTPS"/>
    <property type="match status" value="2"/>
</dbReference>
<keyword evidence="8" id="KW-0456">Lyase</keyword>
<evidence type="ECO:0000256" key="8">
    <source>
        <dbReference type="ARBA" id="ARBA00023239"/>
    </source>
</evidence>
<gene>
    <name evidence="11" type="ordered locus">Ping_2266</name>
</gene>
<dbReference type="STRING" id="357804.Ping_2266"/>
<dbReference type="GO" id="GO:0070497">
    <property type="term" value="F:6-carboxytetrahydropterin synthase activity"/>
    <property type="evidence" value="ECO:0007669"/>
    <property type="project" value="UniProtKB-EC"/>
</dbReference>
<dbReference type="KEGG" id="pin:Ping_2266"/>
<evidence type="ECO:0000256" key="6">
    <source>
        <dbReference type="ARBA" id="ARBA00022723"/>
    </source>
</evidence>
<comment type="similarity">
    <text evidence="3">Belongs to the PTPS family. QueD subfamily.</text>
</comment>
<accession>A1SWZ2</accession>
<keyword evidence="6" id="KW-0479">Metal-binding</keyword>
<keyword evidence="12" id="KW-1185">Reference proteome</keyword>
<dbReference type="AlphaFoldDB" id="A1SWZ2"/>
<dbReference type="EC" id="4.1.2.50" evidence="4"/>
<name>A1SWZ2_PSYIN</name>
<dbReference type="PANTHER" id="PTHR12589">
    <property type="entry name" value="PYRUVOYL TETRAHYDROBIOPTERIN SYNTHASE"/>
    <property type="match status" value="1"/>
</dbReference>
<reference evidence="11 12" key="1">
    <citation type="submission" date="2007-01" db="EMBL/GenBank/DDBJ databases">
        <title>Complete sequence of Psychromonas ingrahamii 37.</title>
        <authorList>
            <consortium name="US DOE Joint Genome Institute"/>
            <person name="Copeland A."/>
            <person name="Lucas S."/>
            <person name="Lapidus A."/>
            <person name="Barry K."/>
            <person name="Detter J.C."/>
            <person name="Glavina del Rio T."/>
            <person name="Hammon N."/>
            <person name="Israni S."/>
            <person name="Dalin E."/>
            <person name="Tice H."/>
            <person name="Pitluck S."/>
            <person name="Thompson L.S."/>
            <person name="Brettin T."/>
            <person name="Bruce D."/>
            <person name="Han C."/>
            <person name="Tapia R."/>
            <person name="Schmutz J."/>
            <person name="Larimer F."/>
            <person name="Land M."/>
            <person name="Hauser L."/>
            <person name="Kyrpides N."/>
            <person name="Ivanova N."/>
            <person name="Staley J."/>
            <person name="Richardson P."/>
        </authorList>
    </citation>
    <scope>NUCLEOTIDE SEQUENCE [LARGE SCALE GENOMIC DNA]</scope>
    <source>
        <strain evidence="11 12">37</strain>
    </source>
</reference>
<comment type="cofactor">
    <cofactor evidence="1">
        <name>Zn(2+)</name>
        <dbReference type="ChEBI" id="CHEBI:29105"/>
    </cofactor>
</comment>
<evidence type="ECO:0000256" key="3">
    <source>
        <dbReference type="ARBA" id="ARBA00008900"/>
    </source>
</evidence>
<sequence length="289" mass="32544">MKLFVRDLTVIDASYLDKNRGFVGESYLVDVILTGALNEQSMVLDFSLVKKQIKTIIDAEVDHKLLLPQSADNCTVTPEGHRTQVNFELGDSDVIQLNCPNEAYCLLESKTVSIEVLETYLEQIILPQLPENVLGLDIKLRSENITTPYYHYTHGLKKHKGNCQRIAHGHRSKIDIFIDDKYSEALAEEWAKRWQDIYLVSAEDIITESDLSFLVAGKNNSAEIYTAYDAVQGYFELLIPAGRAEVLPNDTTVESLSEFICEQIKARMGDKKVTVYAYEGVGKGAISER</sequence>
<protein>
    <recommendedName>
        <fullName evidence="5">6-carboxy-5,6,7,8-tetrahydropterin synthase</fullName>
        <ecNumber evidence="4">4.1.2.50</ecNumber>
    </recommendedName>
    <alternativeName>
        <fullName evidence="9">Queuosine biosynthesis protein QueD</fullName>
    </alternativeName>
</protein>
<dbReference type="SUPFAM" id="SSF55620">
    <property type="entry name" value="Tetrahydrobiopterin biosynthesis enzymes-like"/>
    <property type="match status" value="2"/>
</dbReference>
<keyword evidence="7" id="KW-0862">Zinc</keyword>
<dbReference type="HOGENOM" id="CLU_962682_0_0_6"/>
<dbReference type="Proteomes" id="UP000000639">
    <property type="component" value="Chromosome"/>
</dbReference>
<evidence type="ECO:0000256" key="2">
    <source>
        <dbReference type="ARBA" id="ARBA00005061"/>
    </source>
</evidence>
<dbReference type="OrthoDB" id="5820615at2"/>
<dbReference type="InterPro" id="IPR007115">
    <property type="entry name" value="6-PTP_synth/QueD"/>
</dbReference>
<evidence type="ECO:0000256" key="4">
    <source>
        <dbReference type="ARBA" id="ARBA00012982"/>
    </source>
</evidence>
<comment type="pathway">
    <text evidence="2">Purine metabolism; 7-cyano-7-deazaguanine biosynthesis.</text>
</comment>
<dbReference type="PANTHER" id="PTHR12589:SF7">
    <property type="entry name" value="6-PYRUVOYL TETRAHYDROBIOPTERIN SYNTHASE"/>
    <property type="match status" value="1"/>
</dbReference>
<evidence type="ECO:0000256" key="10">
    <source>
        <dbReference type="ARBA" id="ARBA00048807"/>
    </source>
</evidence>